<protein>
    <submittedName>
        <fullName evidence="1">Uncharacterized protein</fullName>
    </submittedName>
</protein>
<evidence type="ECO:0000313" key="2">
    <source>
        <dbReference type="Proteomes" id="UP000256708"/>
    </source>
</evidence>
<proteinExistence type="predicted"/>
<comment type="caution">
    <text evidence="1">The sequence shown here is derived from an EMBL/GenBank/DDBJ whole genome shotgun (WGS) entry which is preliminary data.</text>
</comment>
<dbReference type="EMBL" id="QRGR01000038">
    <property type="protein sequence ID" value="RDV11800.1"/>
    <property type="molecule type" value="Genomic_DNA"/>
</dbReference>
<dbReference type="AlphaFoldDB" id="A0A3D8L348"/>
<evidence type="ECO:0000313" key="1">
    <source>
        <dbReference type="EMBL" id="RDV11800.1"/>
    </source>
</evidence>
<keyword evidence="2" id="KW-1185">Reference proteome</keyword>
<reference evidence="2" key="1">
    <citation type="submission" date="2018-08" db="EMBL/GenBank/DDBJ databases">
        <authorList>
            <person name="Liu Z.-W."/>
            <person name="Du Z.-J."/>
        </authorList>
    </citation>
    <scope>NUCLEOTIDE SEQUENCE [LARGE SCALE GENOMIC DNA]</scope>
    <source>
        <strain evidence="2">H4X</strain>
    </source>
</reference>
<organism evidence="1 2">
    <name type="scientific">Pontibacter diazotrophicus</name>
    <dbReference type="NCBI Taxonomy" id="1400979"/>
    <lineage>
        <taxon>Bacteria</taxon>
        <taxon>Pseudomonadati</taxon>
        <taxon>Bacteroidota</taxon>
        <taxon>Cytophagia</taxon>
        <taxon>Cytophagales</taxon>
        <taxon>Hymenobacteraceae</taxon>
        <taxon>Pontibacter</taxon>
    </lineage>
</organism>
<name>A0A3D8L348_9BACT</name>
<gene>
    <name evidence="1" type="ORF">DXT99_23735</name>
</gene>
<dbReference type="Proteomes" id="UP000256708">
    <property type="component" value="Unassembled WGS sequence"/>
</dbReference>
<accession>A0A3D8L348</accession>
<sequence>MSKHQINNRMDPTQILERELGNRQKLLRLFEASKMNRKVPAALLAEIAEIKITLKSLRQLQAKAIKRKYKAL</sequence>